<dbReference type="GeneID" id="13400825"/>
<protein>
    <submittedName>
        <fullName evidence="1">Uncharacterized protein</fullName>
    </submittedName>
</protein>
<dbReference type="Proteomes" id="UP000008062">
    <property type="component" value="Chromosome 13"/>
</dbReference>
<proteinExistence type="predicted"/>
<evidence type="ECO:0000313" key="2">
    <source>
        <dbReference type="Proteomes" id="UP000008062"/>
    </source>
</evidence>
<dbReference type="InParanoid" id="F9XPQ8"/>
<keyword evidence="2" id="KW-1185">Reference proteome</keyword>
<sequence>MLGTSLLSGSRNDHGSPCAKVVSTFPLRRRVIASPSLSRIWHLNAGSTSAPMVKTAEFESGLGGEVEFIVQLHADGGVCSSGRRSGSGDFDKGRVAGDGADILLAVNEGPWSGGAAIGEGGVLHAIADQEDRKPRGGTDELTAEGFVDHIGSETEVDGVKGAGRASAGLGVGEGGLVEGRAGAEFDALVGEADADGGVGCCLAAVDGWGGEGAGDAQGGEKEGGVLHVDGEDFADYCWVNIELED</sequence>
<name>F9XPQ8_ZYMTI</name>
<dbReference type="RefSeq" id="XP_003847526.1">
    <property type="nucleotide sequence ID" value="XM_003847478.1"/>
</dbReference>
<dbReference type="HOGENOM" id="CLU_1134322_0_0_1"/>
<reference evidence="1 2" key="1">
    <citation type="journal article" date="2011" name="PLoS Genet.">
        <title>Finished genome of the fungal wheat pathogen Mycosphaerella graminicola reveals dispensome structure, chromosome plasticity, and stealth pathogenesis.</title>
        <authorList>
            <person name="Goodwin S.B."/>
            <person name="Ben M'barek S."/>
            <person name="Dhillon B."/>
            <person name="Wittenberg A.H.J."/>
            <person name="Crane C.F."/>
            <person name="Hane J.K."/>
            <person name="Foster A.J."/>
            <person name="Van der Lee T.A.J."/>
            <person name="Grimwood J."/>
            <person name="Aerts A."/>
            <person name="Antoniw J."/>
            <person name="Bailey A."/>
            <person name="Bluhm B."/>
            <person name="Bowler J."/>
            <person name="Bristow J."/>
            <person name="van der Burgt A."/>
            <person name="Canto-Canche B."/>
            <person name="Churchill A.C.L."/>
            <person name="Conde-Ferraez L."/>
            <person name="Cools H.J."/>
            <person name="Coutinho P.M."/>
            <person name="Csukai M."/>
            <person name="Dehal P."/>
            <person name="De Wit P."/>
            <person name="Donzelli B."/>
            <person name="van de Geest H.C."/>
            <person name="van Ham R.C.H.J."/>
            <person name="Hammond-Kosack K.E."/>
            <person name="Henrissat B."/>
            <person name="Kilian A."/>
            <person name="Kobayashi A.K."/>
            <person name="Koopmann E."/>
            <person name="Kourmpetis Y."/>
            <person name="Kuzniar A."/>
            <person name="Lindquist E."/>
            <person name="Lombard V."/>
            <person name="Maliepaard C."/>
            <person name="Martins N."/>
            <person name="Mehrabi R."/>
            <person name="Nap J.P.H."/>
            <person name="Ponomarenko A."/>
            <person name="Rudd J.J."/>
            <person name="Salamov A."/>
            <person name="Schmutz J."/>
            <person name="Schouten H.J."/>
            <person name="Shapiro H."/>
            <person name="Stergiopoulos I."/>
            <person name="Torriani S.F.F."/>
            <person name="Tu H."/>
            <person name="de Vries R.P."/>
            <person name="Waalwijk C."/>
            <person name="Ware S.B."/>
            <person name="Wiebenga A."/>
            <person name="Zwiers L.-H."/>
            <person name="Oliver R.P."/>
            <person name="Grigoriev I.V."/>
            <person name="Kema G.H.J."/>
        </authorList>
    </citation>
    <scope>NUCLEOTIDE SEQUENCE [LARGE SCALE GENOMIC DNA]</scope>
    <source>
        <strain evidence="2">CBS 115943 / IPO323</strain>
    </source>
</reference>
<organism evidence="1 2">
    <name type="scientific">Zymoseptoria tritici (strain CBS 115943 / IPO323)</name>
    <name type="common">Speckled leaf blotch fungus</name>
    <name type="synonym">Septoria tritici</name>
    <dbReference type="NCBI Taxonomy" id="336722"/>
    <lineage>
        <taxon>Eukaryota</taxon>
        <taxon>Fungi</taxon>
        <taxon>Dikarya</taxon>
        <taxon>Ascomycota</taxon>
        <taxon>Pezizomycotina</taxon>
        <taxon>Dothideomycetes</taxon>
        <taxon>Dothideomycetidae</taxon>
        <taxon>Mycosphaerellales</taxon>
        <taxon>Mycosphaerellaceae</taxon>
        <taxon>Zymoseptoria</taxon>
    </lineage>
</organism>
<evidence type="ECO:0000313" key="1">
    <source>
        <dbReference type="EMBL" id="EGP82502.1"/>
    </source>
</evidence>
<accession>F9XPQ8</accession>
<dbReference type="KEGG" id="ztr:MYCGRDRAFT_97287"/>
<dbReference type="AlphaFoldDB" id="F9XPQ8"/>
<gene>
    <name evidence="1" type="ORF">MYCGRDRAFT_97287</name>
</gene>
<dbReference type="EMBL" id="CM001208">
    <property type="protein sequence ID" value="EGP82502.1"/>
    <property type="molecule type" value="Genomic_DNA"/>
</dbReference>